<gene>
    <name evidence="7" type="primary">ispD</name>
    <name evidence="8" type="ORF">J2Z35_001730</name>
</gene>
<dbReference type="PANTHER" id="PTHR32125">
    <property type="entry name" value="2-C-METHYL-D-ERYTHRITOL 4-PHOSPHATE CYTIDYLYLTRANSFERASE, CHLOROPLASTIC"/>
    <property type="match status" value="1"/>
</dbReference>
<evidence type="ECO:0000256" key="1">
    <source>
        <dbReference type="ARBA" id="ARBA00001282"/>
    </source>
</evidence>
<dbReference type="InterPro" id="IPR029044">
    <property type="entry name" value="Nucleotide-diphossugar_trans"/>
</dbReference>
<dbReference type="Proteomes" id="UP001314903">
    <property type="component" value="Unassembled WGS sequence"/>
</dbReference>
<dbReference type="PROSITE" id="PS01295">
    <property type="entry name" value="ISPD"/>
    <property type="match status" value="1"/>
</dbReference>
<dbReference type="InterPro" id="IPR034683">
    <property type="entry name" value="IspD/TarI"/>
</dbReference>
<evidence type="ECO:0000256" key="4">
    <source>
        <dbReference type="ARBA" id="ARBA00022679"/>
    </source>
</evidence>
<dbReference type="InterPro" id="IPR018294">
    <property type="entry name" value="ISPD_synthase_CS"/>
</dbReference>
<evidence type="ECO:0000313" key="8">
    <source>
        <dbReference type="EMBL" id="MBP2027932.1"/>
    </source>
</evidence>
<dbReference type="EMBL" id="JAGGLI010000018">
    <property type="protein sequence ID" value="MBP2027932.1"/>
    <property type="molecule type" value="Genomic_DNA"/>
</dbReference>
<comment type="pathway">
    <text evidence="2 7">Isoprenoid biosynthesis; isopentenyl diphosphate biosynthesis via DXP pathway; isopentenyl diphosphate from 1-deoxy-D-xylulose 5-phosphate: step 2/6.</text>
</comment>
<dbReference type="EC" id="2.7.7.60" evidence="7"/>
<evidence type="ECO:0000256" key="7">
    <source>
        <dbReference type="HAMAP-Rule" id="MF_00108"/>
    </source>
</evidence>
<evidence type="ECO:0000256" key="3">
    <source>
        <dbReference type="ARBA" id="ARBA00009789"/>
    </source>
</evidence>
<reference evidence="8 9" key="1">
    <citation type="submission" date="2021-03" db="EMBL/GenBank/DDBJ databases">
        <title>Genomic Encyclopedia of Type Strains, Phase IV (KMG-IV): sequencing the most valuable type-strain genomes for metagenomic binning, comparative biology and taxonomic classification.</title>
        <authorList>
            <person name="Goeker M."/>
        </authorList>
    </citation>
    <scope>NUCLEOTIDE SEQUENCE [LARGE SCALE GENOMIC DNA]</scope>
    <source>
        <strain evidence="8 9">DSM 27512</strain>
    </source>
</reference>
<proteinExistence type="inferred from homology"/>
<dbReference type="Gene3D" id="3.90.550.10">
    <property type="entry name" value="Spore Coat Polysaccharide Biosynthesis Protein SpsA, Chain A"/>
    <property type="match status" value="1"/>
</dbReference>
<comment type="function">
    <text evidence="7">Catalyzes the formation of 4-diphosphocytidyl-2-C-methyl-D-erythritol from CTP and 2-C-methyl-D-erythritol 4-phosphate (MEP).</text>
</comment>
<comment type="caution">
    <text evidence="8">The sequence shown here is derived from an EMBL/GenBank/DDBJ whole genome shotgun (WGS) entry which is preliminary data.</text>
</comment>
<feature type="site" description="Transition state stabilizer" evidence="7">
    <location>
        <position position="21"/>
    </location>
</feature>
<comment type="similarity">
    <text evidence="3 7">Belongs to the IspD/TarI cytidylyltransferase family. IspD subfamily.</text>
</comment>
<protein>
    <recommendedName>
        <fullName evidence="7">2-C-methyl-D-erythritol 4-phosphate cytidylyltransferase</fullName>
        <ecNumber evidence="7">2.7.7.60</ecNumber>
    </recommendedName>
    <alternativeName>
        <fullName evidence="7">4-diphosphocytidyl-2C-methyl-D-erythritol synthase</fullName>
    </alternativeName>
    <alternativeName>
        <fullName evidence="7">MEP cytidylyltransferase</fullName>
        <shortName evidence="7">MCT</shortName>
    </alternativeName>
</protein>
<evidence type="ECO:0000313" key="9">
    <source>
        <dbReference type="Proteomes" id="UP001314903"/>
    </source>
</evidence>
<feature type="site" description="Positions MEP for the nucleophilic attack" evidence="7">
    <location>
        <position position="212"/>
    </location>
</feature>
<feature type="site" description="Transition state stabilizer" evidence="7">
    <location>
        <position position="14"/>
    </location>
</feature>
<accession>A0ABS4KJG8</accession>
<name>A0ABS4KJG8_9FIRM</name>
<organism evidence="8 9">
    <name type="scientific">Acetoanaerobium pronyense</name>
    <dbReference type="NCBI Taxonomy" id="1482736"/>
    <lineage>
        <taxon>Bacteria</taxon>
        <taxon>Bacillati</taxon>
        <taxon>Bacillota</taxon>
        <taxon>Clostridia</taxon>
        <taxon>Peptostreptococcales</taxon>
        <taxon>Filifactoraceae</taxon>
        <taxon>Acetoanaerobium</taxon>
    </lineage>
</organism>
<dbReference type="Pfam" id="PF01128">
    <property type="entry name" value="IspD"/>
    <property type="match status" value="1"/>
</dbReference>
<dbReference type="InterPro" id="IPR050088">
    <property type="entry name" value="IspD/TarI_cytidylyltransf_bact"/>
</dbReference>
<dbReference type="NCBIfam" id="TIGR00453">
    <property type="entry name" value="ispD"/>
    <property type="match status" value="1"/>
</dbReference>
<evidence type="ECO:0000256" key="6">
    <source>
        <dbReference type="ARBA" id="ARBA00023229"/>
    </source>
</evidence>
<dbReference type="RefSeq" id="WP_209660989.1">
    <property type="nucleotide sequence ID" value="NZ_JAGGLI010000018.1"/>
</dbReference>
<dbReference type="CDD" id="cd02516">
    <property type="entry name" value="CDP-ME_synthetase"/>
    <property type="match status" value="1"/>
</dbReference>
<keyword evidence="5 7" id="KW-0548">Nucleotidyltransferase</keyword>
<keyword evidence="4 7" id="KW-0808">Transferase</keyword>
<evidence type="ECO:0000256" key="5">
    <source>
        <dbReference type="ARBA" id="ARBA00022695"/>
    </source>
</evidence>
<comment type="catalytic activity">
    <reaction evidence="1 7">
        <text>2-C-methyl-D-erythritol 4-phosphate + CTP + H(+) = 4-CDP-2-C-methyl-D-erythritol + diphosphate</text>
        <dbReference type="Rhea" id="RHEA:13429"/>
        <dbReference type="ChEBI" id="CHEBI:15378"/>
        <dbReference type="ChEBI" id="CHEBI:33019"/>
        <dbReference type="ChEBI" id="CHEBI:37563"/>
        <dbReference type="ChEBI" id="CHEBI:57823"/>
        <dbReference type="ChEBI" id="CHEBI:58262"/>
        <dbReference type="EC" id="2.7.7.60"/>
    </reaction>
</comment>
<keyword evidence="9" id="KW-1185">Reference proteome</keyword>
<evidence type="ECO:0000256" key="2">
    <source>
        <dbReference type="ARBA" id="ARBA00004787"/>
    </source>
</evidence>
<dbReference type="InterPro" id="IPR001228">
    <property type="entry name" value="IspD"/>
</dbReference>
<dbReference type="HAMAP" id="MF_00108">
    <property type="entry name" value="IspD"/>
    <property type="match status" value="1"/>
</dbReference>
<dbReference type="SUPFAM" id="SSF53448">
    <property type="entry name" value="Nucleotide-diphospho-sugar transferases"/>
    <property type="match status" value="1"/>
</dbReference>
<sequence length="234" mass="26295">MVSAVVVAAGKGTRMKADINKQYLELSEKPIVYWTIERFMQNQYIDEVIAVIVKEEEGLFEEKVASFLSNTKPLKIAYGGLERKDSVQNGLSMTDDDCEIVIIHDGVRPFFTKEDVENVIEGAKTWDGCIVGVPVKDTIKVLGEDFIVENTPRRNTLFAVHTPQAFRKERLIKAYKECEKKPYEQIPTDDASVVEITGGKVKAVLGSYSNIKITTPEDLALASQIMKDYLDIKK</sequence>
<dbReference type="PANTHER" id="PTHR32125:SF4">
    <property type="entry name" value="2-C-METHYL-D-ERYTHRITOL 4-PHOSPHATE CYTIDYLYLTRANSFERASE, CHLOROPLASTIC"/>
    <property type="match status" value="1"/>
</dbReference>
<keyword evidence="6 7" id="KW-0414">Isoprene biosynthesis</keyword>
<feature type="site" description="Positions MEP for the nucleophilic attack" evidence="7">
    <location>
        <position position="154"/>
    </location>
</feature>
<dbReference type="GO" id="GO:0050518">
    <property type="term" value="F:2-C-methyl-D-erythritol 4-phosphate cytidylyltransferase activity"/>
    <property type="evidence" value="ECO:0007669"/>
    <property type="project" value="UniProtKB-EC"/>
</dbReference>